<sequence length="292" mass="32121">MFVPLVLHPNLSNADLRGVPDAETRITLQQAQAQLQNNARSTLLQGLAGLILVAGAIATWRQVQISRHGQITDRTTRAIEQLASDSIHVRIGGLYALERVAKDSSEDRPTITKILTAFIRNRSPWTTPPQPDHQHTTPALDDGMQRLGLRAEDVQMALYILGDRPRPGDERPLYLSFADLRIASLAGRDLRRLICRDANLAGAWLQRAQLDDAYLTATDLRRAHLGGARLVNARLTGAHLQGADLQRADLRGADLTGACLDGADLTGVHFDQRTRWPMGFNPDQLHEPPASS</sequence>
<gene>
    <name evidence="1" type="ORF">JNW91_06970</name>
</gene>
<dbReference type="Pfam" id="PF00805">
    <property type="entry name" value="Pentapeptide"/>
    <property type="match status" value="1"/>
</dbReference>
<evidence type="ECO:0000313" key="2">
    <source>
        <dbReference type="Proteomes" id="UP000601027"/>
    </source>
</evidence>
<organism evidence="1 2">
    <name type="scientific">Micromonospora parastrephiae</name>
    <dbReference type="NCBI Taxonomy" id="2806101"/>
    <lineage>
        <taxon>Bacteria</taxon>
        <taxon>Bacillati</taxon>
        <taxon>Actinomycetota</taxon>
        <taxon>Actinomycetes</taxon>
        <taxon>Micromonosporales</taxon>
        <taxon>Micromonosporaceae</taxon>
        <taxon>Micromonospora</taxon>
    </lineage>
</organism>
<proteinExistence type="predicted"/>
<dbReference type="InterPro" id="IPR001646">
    <property type="entry name" value="5peptide_repeat"/>
</dbReference>
<evidence type="ECO:0000313" key="1">
    <source>
        <dbReference type="EMBL" id="MBM0231624.1"/>
    </source>
</evidence>
<dbReference type="PANTHER" id="PTHR14136">
    <property type="entry name" value="BTB_POZ DOMAIN-CONTAINING PROTEIN KCTD9"/>
    <property type="match status" value="1"/>
</dbReference>
<dbReference type="Proteomes" id="UP000601027">
    <property type="component" value="Unassembled WGS sequence"/>
</dbReference>
<dbReference type="SUPFAM" id="SSF141571">
    <property type="entry name" value="Pentapeptide repeat-like"/>
    <property type="match status" value="1"/>
</dbReference>
<name>A0ABS1XR03_9ACTN</name>
<accession>A0ABS1XR03</accession>
<dbReference type="InterPro" id="IPR051082">
    <property type="entry name" value="Pentapeptide-BTB/POZ_domain"/>
</dbReference>
<dbReference type="EMBL" id="JAEVHM010000020">
    <property type="protein sequence ID" value="MBM0231624.1"/>
    <property type="molecule type" value="Genomic_DNA"/>
</dbReference>
<keyword evidence="2" id="KW-1185">Reference proteome</keyword>
<protein>
    <submittedName>
        <fullName evidence="1">Pentapeptide repeat-containing protein</fullName>
    </submittedName>
</protein>
<dbReference type="PANTHER" id="PTHR14136:SF17">
    <property type="entry name" value="BTB_POZ DOMAIN-CONTAINING PROTEIN KCTD9"/>
    <property type="match status" value="1"/>
</dbReference>
<dbReference type="Gene3D" id="2.160.20.80">
    <property type="entry name" value="E3 ubiquitin-protein ligase SopA"/>
    <property type="match status" value="1"/>
</dbReference>
<comment type="caution">
    <text evidence="1">The sequence shown here is derived from an EMBL/GenBank/DDBJ whole genome shotgun (WGS) entry which is preliminary data.</text>
</comment>
<reference evidence="1 2" key="1">
    <citation type="submission" date="2021-01" db="EMBL/GenBank/DDBJ databases">
        <title>Draft genome sequence of Micromonospora sp. strain STR1_7.</title>
        <authorList>
            <person name="Karlyshev A."/>
            <person name="Jawad R."/>
        </authorList>
    </citation>
    <scope>NUCLEOTIDE SEQUENCE [LARGE SCALE GENOMIC DNA]</scope>
    <source>
        <strain evidence="1 2">STR1-7</strain>
    </source>
</reference>